<dbReference type="Proteomes" id="UP000077266">
    <property type="component" value="Unassembled WGS sequence"/>
</dbReference>
<dbReference type="PANTHER" id="PTHR31649">
    <property type="entry name" value="AGAP009604-PA"/>
    <property type="match status" value="1"/>
</dbReference>
<evidence type="ECO:0000313" key="1">
    <source>
        <dbReference type="EMBL" id="KZV85933.1"/>
    </source>
</evidence>
<protein>
    <submittedName>
        <fullName evidence="1">Uncharacterized protein</fullName>
    </submittedName>
</protein>
<proteinExistence type="predicted"/>
<accession>A0A165E2N0</accession>
<dbReference type="Pfam" id="PF11901">
    <property type="entry name" value="DM9"/>
    <property type="match status" value="1"/>
</dbReference>
<dbReference type="InterPro" id="IPR006616">
    <property type="entry name" value="DM9_repeat"/>
</dbReference>
<evidence type="ECO:0000313" key="2">
    <source>
        <dbReference type="Proteomes" id="UP000077266"/>
    </source>
</evidence>
<dbReference type="OrthoDB" id="2142040at2759"/>
<dbReference type="SMART" id="SM00696">
    <property type="entry name" value="DM9"/>
    <property type="match status" value="1"/>
</dbReference>
<name>A0A165E2N0_EXIGL</name>
<reference evidence="1 2" key="1">
    <citation type="journal article" date="2016" name="Mol. Biol. Evol.">
        <title>Comparative Genomics of Early-Diverging Mushroom-Forming Fungi Provides Insights into the Origins of Lignocellulose Decay Capabilities.</title>
        <authorList>
            <person name="Nagy L.G."/>
            <person name="Riley R."/>
            <person name="Tritt A."/>
            <person name="Adam C."/>
            <person name="Daum C."/>
            <person name="Floudas D."/>
            <person name="Sun H."/>
            <person name="Yadav J.S."/>
            <person name="Pangilinan J."/>
            <person name="Larsson K.H."/>
            <person name="Matsuura K."/>
            <person name="Barry K."/>
            <person name="Labutti K."/>
            <person name="Kuo R."/>
            <person name="Ohm R.A."/>
            <person name="Bhattacharya S.S."/>
            <person name="Shirouzu T."/>
            <person name="Yoshinaga Y."/>
            <person name="Martin F.M."/>
            <person name="Grigoriev I.V."/>
            <person name="Hibbett D.S."/>
        </authorList>
    </citation>
    <scope>NUCLEOTIDE SEQUENCE [LARGE SCALE GENOMIC DNA]</scope>
    <source>
        <strain evidence="1 2">HHB12029</strain>
    </source>
</reference>
<dbReference type="EMBL" id="KV426171">
    <property type="protein sequence ID" value="KZV85933.1"/>
    <property type="molecule type" value="Genomic_DNA"/>
</dbReference>
<gene>
    <name evidence="1" type="ORF">EXIGLDRAFT_234927</name>
</gene>
<dbReference type="AlphaFoldDB" id="A0A165E2N0"/>
<keyword evidence="2" id="KW-1185">Reference proteome</keyword>
<dbReference type="InParanoid" id="A0A165E2N0"/>
<sequence length="185" mass="19798">MHSPINKMGYELKSADDIAMPAPAFAPQPFSPPAYSLRVSNGSNFPGIDQTGPAATFDKLQPVFLGLAHVEGGLHPCKVLPHFAPTPVRVGYGGGERSVDTDFFVVPVDASRMEWVAASHGRTPEGRTPVEAGHENDGTPLYHAVALVDGLPVPGKCGPGLRSAHVPYGGVELVREYYQILCWRL</sequence>
<organism evidence="1 2">
    <name type="scientific">Exidia glandulosa HHB12029</name>
    <dbReference type="NCBI Taxonomy" id="1314781"/>
    <lineage>
        <taxon>Eukaryota</taxon>
        <taxon>Fungi</taxon>
        <taxon>Dikarya</taxon>
        <taxon>Basidiomycota</taxon>
        <taxon>Agaricomycotina</taxon>
        <taxon>Agaricomycetes</taxon>
        <taxon>Auriculariales</taxon>
        <taxon>Exidiaceae</taxon>
        <taxon>Exidia</taxon>
    </lineage>
</organism>
<dbReference type="PANTHER" id="PTHR31649:SF1">
    <property type="entry name" value="FARNESOIC ACID O-METHYL TRANSFERASE DOMAIN-CONTAINING PROTEIN"/>
    <property type="match status" value="1"/>
</dbReference>